<evidence type="ECO:0000256" key="1">
    <source>
        <dbReference type="SAM" id="MobiDB-lite"/>
    </source>
</evidence>
<organism evidence="3 4">
    <name type="scientific">Zea mays</name>
    <name type="common">Maize</name>
    <dbReference type="NCBI Taxonomy" id="4577"/>
    <lineage>
        <taxon>Eukaryota</taxon>
        <taxon>Viridiplantae</taxon>
        <taxon>Streptophyta</taxon>
        <taxon>Embryophyta</taxon>
        <taxon>Tracheophyta</taxon>
        <taxon>Spermatophyta</taxon>
        <taxon>Magnoliopsida</taxon>
        <taxon>Liliopsida</taxon>
        <taxon>Poales</taxon>
        <taxon>Poaceae</taxon>
        <taxon>PACMAD clade</taxon>
        <taxon>Panicoideae</taxon>
        <taxon>Andropogonodae</taxon>
        <taxon>Andropogoneae</taxon>
        <taxon>Tripsacinae</taxon>
        <taxon>Zea</taxon>
    </lineage>
</organism>
<keyword evidence="4" id="KW-1185">Reference proteome</keyword>
<name>A0A804QIY6_MAIZE</name>
<dbReference type="InterPro" id="IPR002716">
    <property type="entry name" value="PIN_dom"/>
</dbReference>
<reference evidence="4" key="1">
    <citation type="submission" date="2015-12" db="EMBL/GenBank/DDBJ databases">
        <title>Update maize B73 reference genome by single molecule sequencing technologies.</title>
        <authorList>
            <consortium name="Maize Genome Sequencing Project"/>
            <person name="Ware D."/>
        </authorList>
    </citation>
    <scope>NUCLEOTIDE SEQUENCE [LARGE SCALE GENOMIC DNA]</scope>
    <source>
        <strain evidence="4">cv. B73</strain>
    </source>
</reference>
<dbReference type="Proteomes" id="UP000007305">
    <property type="component" value="Chromosome 7"/>
</dbReference>
<protein>
    <recommendedName>
        <fullName evidence="2">PIN domain-containing protein</fullName>
    </recommendedName>
</protein>
<evidence type="ECO:0000313" key="4">
    <source>
        <dbReference type="Proteomes" id="UP000007305"/>
    </source>
</evidence>
<dbReference type="Gene3D" id="3.40.50.1010">
    <property type="entry name" value="5'-nuclease"/>
    <property type="match status" value="1"/>
</dbReference>
<proteinExistence type="predicted"/>
<dbReference type="AlphaFoldDB" id="A0A804QIY6"/>
<evidence type="ECO:0000259" key="2">
    <source>
        <dbReference type="Pfam" id="PF13638"/>
    </source>
</evidence>
<dbReference type="Gramene" id="Zm00001eb330250_T001">
    <property type="protein sequence ID" value="Zm00001eb330250_P001"/>
    <property type="gene ID" value="Zm00001eb330250"/>
</dbReference>
<sequence>MLQSKSFVKKTKQGRIQKVVREHYLRDDIYCSFIPCTACAAAAERKLSAAAAAILVIDTNVVLHQIDLLENPAIEDVVLLSVVLDEVKNKNLSVFNRIKALCINKARRFYVFANEQHRLMKPDQSAPARPERTPFSFKDPVPDTKPASTGVEVAVAPFWNTEKVLISCSRRITYRVIKRWFCRSWLEVTQTCFVLCTIQVIVDSSPEGHRLRSIQIETHN</sequence>
<feature type="domain" description="PIN" evidence="2">
    <location>
        <begin position="55"/>
        <end position="116"/>
    </location>
</feature>
<dbReference type="CDD" id="cd09862">
    <property type="entry name" value="PIN_Rrp44-like"/>
    <property type="match status" value="1"/>
</dbReference>
<dbReference type="Pfam" id="PF13638">
    <property type="entry name" value="PIN_4"/>
    <property type="match status" value="1"/>
</dbReference>
<reference evidence="3" key="3">
    <citation type="submission" date="2021-05" db="UniProtKB">
        <authorList>
            <consortium name="EnsemblPlants"/>
        </authorList>
    </citation>
    <scope>IDENTIFICATION</scope>
    <source>
        <strain evidence="3">cv. B73</strain>
    </source>
</reference>
<accession>A0A804QIY6</accession>
<dbReference type="InParanoid" id="A0A804QIY6"/>
<feature type="region of interest" description="Disordered" evidence="1">
    <location>
        <begin position="121"/>
        <end position="143"/>
    </location>
</feature>
<evidence type="ECO:0000313" key="3">
    <source>
        <dbReference type="EnsemblPlants" id="Zm00001eb330250_P001"/>
    </source>
</evidence>
<reference evidence="3" key="2">
    <citation type="submission" date="2019-07" db="EMBL/GenBank/DDBJ databases">
        <authorList>
            <person name="Seetharam A."/>
            <person name="Woodhouse M."/>
            <person name="Cannon E."/>
        </authorList>
    </citation>
    <scope>NUCLEOTIDE SEQUENCE [LARGE SCALE GENOMIC DNA]</scope>
    <source>
        <strain evidence="3">cv. B73</strain>
    </source>
</reference>
<dbReference type="EnsemblPlants" id="Zm00001eb330250_T001">
    <property type="protein sequence ID" value="Zm00001eb330250_P001"/>
    <property type="gene ID" value="Zm00001eb330250"/>
</dbReference>